<comment type="cofactor">
    <cofactor evidence="3">
        <name>Co(2+)</name>
        <dbReference type="ChEBI" id="CHEBI:48828"/>
    </cofactor>
</comment>
<dbReference type="GO" id="GO:0046872">
    <property type="term" value="F:metal ion binding"/>
    <property type="evidence" value="ECO:0007669"/>
    <property type="project" value="UniProtKB-KW"/>
</dbReference>
<keyword evidence="10" id="KW-1185">Reference proteome</keyword>
<dbReference type="InterPro" id="IPR006674">
    <property type="entry name" value="HD_domain"/>
</dbReference>
<dbReference type="Gene3D" id="1.10.3210.10">
    <property type="entry name" value="Hypothetical protein af1432"/>
    <property type="match status" value="1"/>
</dbReference>
<dbReference type="GO" id="GO:0002953">
    <property type="term" value="F:5'-deoxynucleotidase activity"/>
    <property type="evidence" value="ECO:0007669"/>
    <property type="project" value="UniProtKB-EC"/>
</dbReference>
<comment type="caution">
    <text evidence="9">The sequence shown here is derived from an EMBL/GenBank/DDBJ whole genome shotgun (WGS) entry which is preliminary data.</text>
</comment>
<keyword evidence="7 9" id="KW-0378">Hydrolase</keyword>
<keyword evidence="6" id="KW-0479">Metal-binding</keyword>
<feature type="non-terminal residue" evidence="9">
    <location>
        <position position="1"/>
    </location>
</feature>
<dbReference type="InterPro" id="IPR039356">
    <property type="entry name" value="YfbR/HDDC2"/>
</dbReference>
<reference evidence="9 10" key="1">
    <citation type="submission" date="2014-06" db="EMBL/GenBank/DDBJ databases">
        <authorList>
            <person name="Ngugi D.K."/>
            <person name="Blom J."/>
            <person name="Alam I."/>
            <person name="Rashid M."/>
            <person name="Baalawi W."/>
            <person name="Zhang G."/>
            <person name="Hikmawan T."/>
            <person name="Guan Y."/>
            <person name="Antunes A."/>
            <person name="Siam R."/>
            <person name="El-Dorry H."/>
            <person name="Bajic V."/>
            <person name="Stingl U."/>
        </authorList>
    </citation>
    <scope>NUCLEOTIDE SEQUENCE [LARGE SCALE GENOMIC DNA]</scope>
    <source>
        <strain evidence="9">SCGC AAA799-D11</strain>
    </source>
</reference>
<dbReference type="Proteomes" id="UP000029386">
    <property type="component" value="Unassembled WGS sequence"/>
</dbReference>
<proteinExistence type="predicted"/>
<feature type="domain" description="HD/PDEase" evidence="8">
    <location>
        <begin position="51"/>
        <end position="166"/>
    </location>
</feature>
<evidence type="ECO:0000256" key="4">
    <source>
        <dbReference type="ARBA" id="ARBA00011738"/>
    </source>
</evidence>
<dbReference type="AlphaFoldDB" id="A0A087RS33"/>
<dbReference type="Pfam" id="PF13023">
    <property type="entry name" value="HD_3"/>
    <property type="match status" value="1"/>
</dbReference>
<dbReference type="STRING" id="1502291.AAA799D11_00718"/>
<evidence type="ECO:0000259" key="8">
    <source>
        <dbReference type="SMART" id="SM00471"/>
    </source>
</evidence>
<gene>
    <name evidence="9" type="ORF">AAA799D11_00718</name>
</gene>
<dbReference type="SUPFAM" id="SSF109604">
    <property type="entry name" value="HD-domain/PDEase-like"/>
    <property type="match status" value="1"/>
</dbReference>
<accession>A0A087RS33</accession>
<evidence type="ECO:0000256" key="1">
    <source>
        <dbReference type="ARBA" id="ARBA00001638"/>
    </source>
</evidence>
<evidence type="ECO:0000256" key="3">
    <source>
        <dbReference type="ARBA" id="ARBA00001941"/>
    </source>
</evidence>
<dbReference type="PANTHER" id="PTHR11845:SF13">
    <property type="entry name" value="5'-DEOXYNUCLEOTIDASE HDDC2"/>
    <property type="match status" value="1"/>
</dbReference>
<dbReference type="SMART" id="SM00471">
    <property type="entry name" value="HDc"/>
    <property type="match status" value="1"/>
</dbReference>
<name>A0A087RS33_9ARCH</name>
<evidence type="ECO:0000256" key="6">
    <source>
        <dbReference type="ARBA" id="ARBA00022723"/>
    </source>
</evidence>
<dbReference type="EC" id="3.1.3.89" evidence="5"/>
<dbReference type="FunFam" id="1.10.3210.10:FF:000035">
    <property type="entry name" value="HD family hydrolase"/>
    <property type="match status" value="1"/>
</dbReference>
<dbReference type="PATRIC" id="fig|1502291.3.peg.619"/>
<comment type="catalytic activity">
    <reaction evidence="1">
        <text>a 2'-deoxyribonucleoside 5'-phosphate + H2O = a 2'-deoxyribonucleoside + phosphate</text>
        <dbReference type="Rhea" id="RHEA:36167"/>
        <dbReference type="ChEBI" id="CHEBI:15377"/>
        <dbReference type="ChEBI" id="CHEBI:18274"/>
        <dbReference type="ChEBI" id="CHEBI:43474"/>
        <dbReference type="ChEBI" id="CHEBI:65317"/>
        <dbReference type="EC" id="3.1.3.89"/>
    </reaction>
</comment>
<dbReference type="PANTHER" id="PTHR11845">
    <property type="entry name" value="5'-DEOXYNUCLEOTIDASE HDDC2"/>
    <property type="match status" value="1"/>
</dbReference>
<comment type="subunit">
    <text evidence="4">Homodimer.</text>
</comment>
<evidence type="ECO:0000256" key="2">
    <source>
        <dbReference type="ARBA" id="ARBA00001936"/>
    </source>
</evidence>
<protein>
    <recommendedName>
        <fullName evidence="5">5'-deoxynucleotidase</fullName>
        <ecNumber evidence="5">3.1.3.89</ecNumber>
    </recommendedName>
</protein>
<dbReference type="InterPro" id="IPR003607">
    <property type="entry name" value="HD/PDEase_dom"/>
</dbReference>
<comment type="cofactor">
    <cofactor evidence="2">
        <name>Mn(2+)</name>
        <dbReference type="ChEBI" id="CHEBI:29035"/>
    </cofactor>
</comment>
<evidence type="ECO:0000313" key="10">
    <source>
        <dbReference type="Proteomes" id="UP000029386"/>
    </source>
</evidence>
<dbReference type="GO" id="GO:0005737">
    <property type="term" value="C:cytoplasm"/>
    <property type="evidence" value="ECO:0007669"/>
    <property type="project" value="TreeGrafter"/>
</dbReference>
<evidence type="ECO:0000313" key="9">
    <source>
        <dbReference type="EMBL" id="KFM16287.1"/>
    </source>
</evidence>
<dbReference type="EMBL" id="JOSY01000030">
    <property type="protein sequence ID" value="KFM16287.1"/>
    <property type="molecule type" value="Genomic_DNA"/>
</dbReference>
<evidence type="ECO:0000256" key="5">
    <source>
        <dbReference type="ARBA" id="ARBA00012964"/>
    </source>
</evidence>
<sequence>SQFQLLCCSKSQNSLGEYFEHYIMTEDFLKTAANLKKISRQGWIDKLSIKNPESVADHTFSMAVIGMIISDLENLNSEKILKMVLLHDLAESEIGDIVPEKMSVEEKQRLENSAFEKISKSLPEQLVIKYTKIWKEYQENSSFESQIVHQIDKLEMVLQAKIYQSQGYPKEKLETFLDAAKETITHPRLKELFTKITTEE</sequence>
<evidence type="ECO:0000256" key="7">
    <source>
        <dbReference type="ARBA" id="ARBA00022801"/>
    </source>
</evidence>
<organism evidence="9 10">
    <name type="scientific">Marine Group I thaumarchaeote SCGC AAA799-D11</name>
    <dbReference type="NCBI Taxonomy" id="1502291"/>
    <lineage>
        <taxon>Archaea</taxon>
        <taxon>Nitrososphaerota</taxon>
        <taxon>Marine Group I</taxon>
    </lineage>
</organism>